<evidence type="ECO:0000256" key="5">
    <source>
        <dbReference type="ARBA" id="ARBA00023004"/>
    </source>
</evidence>
<accession>A0A3B1A123</accession>
<dbReference type="AlphaFoldDB" id="A0A3B1A123"/>
<dbReference type="EMBL" id="UOFS01000013">
    <property type="protein sequence ID" value="VAW93452.1"/>
    <property type="molecule type" value="Genomic_DNA"/>
</dbReference>
<dbReference type="GO" id="GO:0030313">
    <property type="term" value="C:cell envelope"/>
    <property type="evidence" value="ECO:0007669"/>
    <property type="project" value="UniProtKB-SubCell"/>
</dbReference>
<evidence type="ECO:0000256" key="1">
    <source>
        <dbReference type="ARBA" id="ARBA00004196"/>
    </source>
</evidence>
<keyword evidence="4" id="KW-0560">Oxidoreductase</keyword>
<comment type="subcellular location">
    <subcellularLocation>
        <location evidence="1">Cell envelope</location>
    </subcellularLocation>
</comment>
<evidence type="ECO:0000259" key="6">
    <source>
        <dbReference type="PROSITE" id="PS51007"/>
    </source>
</evidence>
<protein>
    <submittedName>
        <fullName evidence="7">Methylamine utilization protein mauG</fullName>
    </submittedName>
</protein>
<dbReference type="Pfam" id="PF03150">
    <property type="entry name" value="CCP_MauG"/>
    <property type="match status" value="2"/>
</dbReference>
<dbReference type="Gene3D" id="1.10.760.10">
    <property type="entry name" value="Cytochrome c-like domain"/>
    <property type="match status" value="2"/>
</dbReference>
<dbReference type="InterPro" id="IPR036909">
    <property type="entry name" value="Cyt_c-like_dom_sf"/>
</dbReference>
<dbReference type="InterPro" id="IPR004852">
    <property type="entry name" value="Di-haem_cyt_c_peroxidsae"/>
</dbReference>
<dbReference type="PANTHER" id="PTHR30600">
    <property type="entry name" value="CYTOCHROME C PEROXIDASE-RELATED"/>
    <property type="match status" value="1"/>
</dbReference>
<sequence length="689" mass="76030">MRNQKIINKRKKLMISSTTLLLTMIVSSLTIPSANALLPSPREGECDPAIFPPFPDRNIGPGSLKSTIIPEDPKLYNYIKNKKNAIKLGKALFWDMQIGSDGKQACGSCHFRAGADSRSKNQLSPGGANNNAGKIDLGGANLVLTAEHFPLLLFSDRTDRNSKILRQTDDTVASMGIHARNYKSSKRGKSHDKGTSFVDPVFNINGINVRRVEPRNTPTMINAALYNKNFWDGRANNLFNGVNEFGAGDSTARVLKASNNTLVPVKVRLDFSSLASQAVGPIVSNFEMSYFNRPQRDIGKRVLHLRPLKKQKVHSQDSILGAHVKPKHSGLTIHNYASMVRKAFHKKWWKSNTIIRIDEYGNEYYTTVGNDYDIKKNEYSLMEYNFSLFFGLAVQEYEKTLISDDAKIDQHFESLAAGGAGLLNEQELRGEILFKAAACAACHSGPELTSASIRTSRLGFDNPKFTPVFQPPEWFERMYNGNCDVVVYEQGFYNIGIRPIAEDLGAGAKDPFGNPLSVADIVTSDPADIPSKELLTYEYANIADPAVGPGTDRSIMKGAFKIPSLRNVELTAPYFHNGGQHTLRQVVEFYNRGGDFHELNSANMDFEIGKLGLTESEISDIISFIKTFTDERVRNQQAPFDHPELFVPNGSIGNNSNVTSSNGIEADDEVLHIPAVGSNGGPLAPAFLE</sequence>
<dbReference type="InterPro" id="IPR009056">
    <property type="entry name" value="Cyt_c-like_dom"/>
</dbReference>
<feature type="domain" description="Cytochrome c" evidence="6">
    <location>
        <begin position="425"/>
        <end position="629"/>
    </location>
</feature>
<evidence type="ECO:0000256" key="3">
    <source>
        <dbReference type="ARBA" id="ARBA00022723"/>
    </source>
</evidence>
<dbReference type="GO" id="GO:0020037">
    <property type="term" value="F:heme binding"/>
    <property type="evidence" value="ECO:0007669"/>
    <property type="project" value="InterPro"/>
</dbReference>
<name>A0A3B1A123_9ZZZZ</name>
<dbReference type="SUPFAM" id="SSF46626">
    <property type="entry name" value="Cytochrome c"/>
    <property type="match status" value="2"/>
</dbReference>
<dbReference type="GO" id="GO:0046872">
    <property type="term" value="F:metal ion binding"/>
    <property type="evidence" value="ECO:0007669"/>
    <property type="project" value="UniProtKB-KW"/>
</dbReference>
<proteinExistence type="predicted"/>
<reference evidence="7" key="1">
    <citation type="submission" date="2018-06" db="EMBL/GenBank/DDBJ databases">
        <authorList>
            <person name="Zhirakovskaya E."/>
        </authorList>
    </citation>
    <scope>NUCLEOTIDE SEQUENCE</scope>
</reference>
<keyword evidence="2" id="KW-0349">Heme</keyword>
<dbReference type="InterPro" id="IPR051395">
    <property type="entry name" value="Cytochrome_c_Peroxidase/MauG"/>
</dbReference>
<evidence type="ECO:0000256" key="4">
    <source>
        <dbReference type="ARBA" id="ARBA00023002"/>
    </source>
</evidence>
<dbReference type="PROSITE" id="PS51007">
    <property type="entry name" value="CYTC"/>
    <property type="match status" value="1"/>
</dbReference>
<evidence type="ECO:0000313" key="7">
    <source>
        <dbReference type="EMBL" id="VAW93452.1"/>
    </source>
</evidence>
<gene>
    <name evidence="7" type="ORF">MNBD_GAMMA22-732</name>
</gene>
<keyword evidence="3" id="KW-0479">Metal-binding</keyword>
<evidence type="ECO:0000256" key="2">
    <source>
        <dbReference type="ARBA" id="ARBA00022617"/>
    </source>
</evidence>
<dbReference type="GO" id="GO:0009055">
    <property type="term" value="F:electron transfer activity"/>
    <property type="evidence" value="ECO:0007669"/>
    <property type="project" value="InterPro"/>
</dbReference>
<keyword evidence="5" id="KW-0408">Iron</keyword>
<organism evidence="7">
    <name type="scientific">hydrothermal vent metagenome</name>
    <dbReference type="NCBI Taxonomy" id="652676"/>
    <lineage>
        <taxon>unclassified sequences</taxon>
        <taxon>metagenomes</taxon>
        <taxon>ecological metagenomes</taxon>
    </lineage>
</organism>
<dbReference type="GO" id="GO:0004130">
    <property type="term" value="F:cytochrome-c peroxidase activity"/>
    <property type="evidence" value="ECO:0007669"/>
    <property type="project" value="TreeGrafter"/>
</dbReference>